<dbReference type="Proteomes" id="UP000092600">
    <property type="component" value="Unassembled WGS sequence"/>
</dbReference>
<dbReference type="SUPFAM" id="SSF101936">
    <property type="entry name" value="DNA-binding pseudobarrel domain"/>
    <property type="match status" value="2"/>
</dbReference>
<accession>A0A199VV96</accession>
<dbReference type="CDD" id="cd10017">
    <property type="entry name" value="B3_DNA"/>
    <property type="match status" value="2"/>
</dbReference>
<dbReference type="EMBL" id="LSRQ01000772">
    <property type="protein sequence ID" value="OAY80954.1"/>
    <property type="molecule type" value="Genomic_DNA"/>
</dbReference>
<dbReference type="AlphaFoldDB" id="A0A199VV96"/>
<evidence type="ECO:0000313" key="10">
    <source>
        <dbReference type="Proteomes" id="UP000515123"/>
    </source>
</evidence>
<evidence type="ECO:0000256" key="2">
    <source>
        <dbReference type="ARBA" id="ARBA00022737"/>
    </source>
</evidence>
<keyword evidence="2" id="KW-0677">Repeat</keyword>
<feature type="domain" description="TF-B3" evidence="7">
    <location>
        <begin position="12"/>
        <end position="107"/>
    </location>
</feature>
<evidence type="ECO:0000313" key="8">
    <source>
        <dbReference type="EMBL" id="OAY80954.1"/>
    </source>
</evidence>
<dbReference type="PANTHER" id="PTHR31674:SF62">
    <property type="entry name" value="B3 DOMAIN-CONTAINING PROTEIN REM14-RELATED"/>
    <property type="match status" value="1"/>
</dbReference>
<proteinExistence type="predicted"/>
<dbReference type="InterPro" id="IPR003340">
    <property type="entry name" value="B3_DNA-bd"/>
</dbReference>
<gene>
    <name evidence="11 12" type="primary">LOC109719974</name>
    <name evidence="8" type="ORF">ACMD2_18652</name>
</gene>
<evidence type="ECO:0000256" key="1">
    <source>
        <dbReference type="ARBA" id="ARBA00004123"/>
    </source>
</evidence>
<evidence type="ECO:0000313" key="12">
    <source>
        <dbReference type="RefSeq" id="XP_020102421.1"/>
    </source>
</evidence>
<keyword evidence="6" id="KW-0539">Nucleus</keyword>
<evidence type="ECO:0000256" key="5">
    <source>
        <dbReference type="ARBA" id="ARBA00023163"/>
    </source>
</evidence>
<evidence type="ECO:0000313" key="9">
    <source>
        <dbReference type="Proteomes" id="UP000092600"/>
    </source>
</evidence>
<dbReference type="GeneID" id="109719974"/>
<keyword evidence="4" id="KW-0238">DNA-binding</keyword>
<dbReference type="Pfam" id="PF02362">
    <property type="entry name" value="B3"/>
    <property type="match status" value="2"/>
</dbReference>
<dbReference type="InterPro" id="IPR015300">
    <property type="entry name" value="DNA-bd_pseudobarrel_sf"/>
</dbReference>
<organism evidence="8 9">
    <name type="scientific">Ananas comosus</name>
    <name type="common">Pineapple</name>
    <name type="synonym">Ananas ananas</name>
    <dbReference type="NCBI Taxonomy" id="4615"/>
    <lineage>
        <taxon>Eukaryota</taxon>
        <taxon>Viridiplantae</taxon>
        <taxon>Streptophyta</taxon>
        <taxon>Embryophyta</taxon>
        <taxon>Tracheophyta</taxon>
        <taxon>Spermatophyta</taxon>
        <taxon>Magnoliopsida</taxon>
        <taxon>Liliopsida</taxon>
        <taxon>Poales</taxon>
        <taxon>Bromeliaceae</taxon>
        <taxon>Bromelioideae</taxon>
        <taxon>Ananas</taxon>
    </lineage>
</organism>
<dbReference type="RefSeq" id="XP_020102421.1">
    <property type="nucleotide sequence ID" value="XM_020246832.1"/>
</dbReference>
<comment type="subcellular location">
    <subcellularLocation>
        <location evidence="1">Nucleus</location>
    </subcellularLocation>
</comment>
<keyword evidence="10" id="KW-1185">Reference proteome</keyword>
<dbReference type="Gene3D" id="2.40.330.10">
    <property type="entry name" value="DNA-binding pseudobarrel domain"/>
    <property type="match status" value="2"/>
</dbReference>
<keyword evidence="5" id="KW-0804">Transcription</keyword>
<dbReference type="Proteomes" id="UP000515123">
    <property type="component" value="Linkage group 14"/>
</dbReference>
<dbReference type="SMART" id="SM01019">
    <property type="entry name" value="B3"/>
    <property type="match status" value="2"/>
</dbReference>
<feature type="domain" description="TF-B3" evidence="7">
    <location>
        <begin position="185"/>
        <end position="277"/>
    </location>
</feature>
<protein>
    <submittedName>
        <fullName evidence="11 12">B3 domain-containing protein Os04g0347400</fullName>
    </submittedName>
    <submittedName>
        <fullName evidence="8">Putative B3 domain-containing protein</fullName>
    </submittedName>
</protein>
<name>A0A199VV96_ANACO</name>
<evidence type="ECO:0000256" key="4">
    <source>
        <dbReference type="ARBA" id="ARBA00023125"/>
    </source>
</evidence>
<dbReference type="STRING" id="4615.A0A199VV96"/>
<reference evidence="11 12" key="2">
    <citation type="submission" date="2025-04" db="UniProtKB">
        <authorList>
            <consortium name="RefSeq"/>
        </authorList>
    </citation>
    <scope>IDENTIFICATION</scope>
    <source>
        <tissue evidence="11 12">Leaf</tissue>
    </source>
</reference>
<dbReference type="Gramene" id="Aco026957.1.mrna1">
    <property type="protein sequence ID" value="Aco026957.1.mrna1"/>
    <property type="gene ID" value="Aco026957.1.path1"/>
</dbReference>
<dbReference type="PROSITE" id="PS50863">
    <property type="entry name" value="B3"/>
    <property type="match status" value="2"/>
</dbReference>
<dbReference type="InterPro" id="IPR039218">
    <property type="entry name" value="REM_fam"/>
</dbReference>
<dbReference type="OrthoDB" id="683934at2759"/>
<evidence type="ECO:0000259" key="7">
    <source>
        <dbReference type="PROSITE" id="PS50863"/>
    </source>
</evidence>
<evidence type="ECO:0000313" key="11">
    <source>
        <dbReference type="RefSeq" id="XP_020102420.1"/>
    </source>
</evidence>
<reference evidence="8 9" key="1">
    <citation type="journal article" date="2016" name="DNA Res.">
        <title>The draft genome of MD-2 pineapple using hybrid error correction of long reads.</title>
        <authorList>
            <person name="Redwan R.M."/>
            <person name="Saidin A."/>
            <person name="Kumar S.V."/>
        </authorList>
    </citation>
    <scope>NUCLEOTIDE SEQUENCE [LARGE SCALE GENOMIC DNA]</scope>
    <source>
        <strain evidence="9">cv. MD2</strain>
        <tissue evidence="8">Leaf</tissue>
    </source>
</reference>
<dbReference type="GO" id="GO:0005634">
    <property type="term" value="C:nucleus"/>
    <property type="evidence" value="ECO:0007669"/>
    <property type="project" value="UniProtKB-SubCell"/>
</dbReference>
<dbReference type="RefSeq" id="XP_020102420.1">
    <property type="nucleotide sequence ID" value="XM_020246831.1"/>
</dbReference>
<dbReference type="GO" id="GO:0003677">
    <property type="term" value="F:DNA binding"/>
    <property type="evidence" value="ECO:0007669"/>
    <property type="project" value="UniProtKB-KW"/>
</dbReference>
<dbReference type="PANTHER" id="PTHR31674">
    <property type="entry name" value="B3 DOMAIN-CONTAINING PROTEIN REM-LIKE 3-RELATED"/>
    <property type="match status" value="1"/>
</dbReference>
<evidence type="ECO:0000256" key="3">
    <source>
        <dbReference type="ARBA" id="ARBA00023015"/>
    </source>
</evidence>
<sequence length="277" mass="32534">MASGRSSNNPKRPQFFKVLLPGSFDKLWIPRSFANHYISEDRRKATLYSPLGKFWHVNLERSNESNDVFFGGGWREFVRAHDIRVGYLVVFRHEGNMIFTTKVFDLSGCLKAYDETTLNHAGQVLTDIDDGNINVTTNNHSERARRYNFKKRGSYKPISPTPNQLFPHYKNKLRNHSHLTNSSPQFEKTVRPYNLVRKCMNVPETFCMLSGLQDKTVIKLRDSRHRSWPVSFHRYPQFAQLRKGWEEFCEGNNLKEGDKCFFRLVSKKEMHVRIVRN</sequence>
<keyword evidence="3" id="KW-0805">Transcription regulation</keyword>
<evidence type="ECO:0000256" key="6">
    <source>
        <dbReference type="ARBA" id="ARBA00023242"/>
    </source>
</evidence>